<dbReference type="Pfam" id="PF02515">
    <property type="entry name" value="CoA_transf_3"/>
    <property type="match status" value="1"/>
</dbReference>
<name>A0ABW6XS25_9ACTN</name>
<proteinExistence type="predicted"/>
<gene>
    <name evidence="1" type="ORF">ACFY8C_18410</name>
</gene>
<dbReference type="PANTHER" id="PTHR48228:SF5">
    <property type="entry name" value="ALPHA-METHYLACYL-COA RACEMASE"/>
    <property type="match status" value="1"/>
</dbReference>
<dbReference type="SUPFAM" id="SSF89796">
    <property type="entry name" value="CoA-transferase family III (CaiB/BaiF)"/>
    <property type="match status" value="1"/>
</dbReference>
<dbReference type="GO" id="GO:0016740">
    <property type="term" value="F:transferase activity"/>
    <property type="evidence" value="ECO:0007669"/>
    <property type="project" value="UniProtKB-KW"/>
</dbReference>
<accession>A0ABW6XS25</accession>
<keyword evidence="1" id="KW-0808">Transferase</keyword>
<dbReference type="PANTHER" id="PTHR48228">
    <property type="entry name" value="SUCCINYL-COA--D-CITRAMALATE COA-TRANSFERASE"/>
    <property type="match status" value="1"/>
</dbReference>
<dbReference type="Gene3D" id="3.40.50.10540">
    <property type="entry name" value="Crotonobetainyl-coa:carnitine coa-transferase, domain 1"/>
    <property type="match status" value="1"/>
</dbReference>
<reference evidence="1 2" key="1">
    <citation type="submission" date="2024-10" db="EMBL/GenBank/DDBJ databases">
        <title>The Natural Products Discovery Center: Release of the First 8490 Sequenced Strains for Exploring Actinobacteria Biosynthetic Diversity.</title>
        <authorList>
            <person name="Kalkreuter E."/>
            <person name="Kautsar S.A."/>
            <person name="Yang D."/>
            <person name="Bader C.D."/>
            <person name="Teijaro C.N."/>
            <person name="Fluegel L."/>
            <person name="Davis C.M."/>
            <person name="Simpson J.R."/>
            <person name="Lauterbach L."/>
            <person name="Steele A.D."/>
            <person name="Gui C."/>
            <person name="Meng S."/>
            <person name="Li G."/>
            <person name="Viehrig K."/>
            <person name="Ye F."/>
            <person name="Su P."/>
            <person name="Kiefer A.F."/>
            <person name="Nichols A."/>
            <person name="Cepeda A.J."/>
            <person name="Yan W."/>
            <person name="Fan B."/>
            <person name="Jiang Y."/>
            <person name="Adhikari A."/>
            <person name="Zheng C.-J."/>
            <person name="Schuster L."/>
            <person name="Cowan T.M."/>
            <person name="Smanski M.J."/>
            <person name="Chevrette M.G."/>
            <person name="De Carvalho L.P.S."/>
            <person name="Shen B."/>
        </authorList>
    </citation>
    <scope>NUCLEOTIDE SEQUENCE [LARGE SCALE GENOMIC DNA]</scope>
    <source>
        <strain evidence="1 2">NPDC012605</strain>
    </source>
</reference>
<protein>
    <submittedName>
        <fullName evidence="1">CaiB/BaiF CoA transferase family protein</fullName>
    </submittedName>
</protein>
<evidence type="ECO:0000313" key="1">
    <source>
        <dbReference type="EMBL" id="MFF5920291.1"/>
    </source>
</evidence>
<comment type="caution">
    <text evidence="1">The sequence shown here is derived from an EMBL/GenBank/DDBJ whole genome shotgun (WGS) entry which is preliminary data.</text>
</comment>
<dbReference type="InterPro" id="IPR044855">
    <property type="entry name" value="CoA-Trfase_III_dom3_sf"/>
</dbReference>
<keyword evidence="2" id="KW-1185">Reference proteome</keyword>
<dbReference type="RefSeq" id="WP_030314157.1">
    <property type="nucleotide sequence ID" value="NZ_JBIBDZ010000005.1"/>
</dbReference>
<dbReference type="InterPro" id="IPR003673">
    <property type="entry name" value="CoA-Trfase_fam_III"/>
</dbReference>
<organism evidence="1 2">
    <name type="scientific">Streptomyces flavochromogenes</name>
    <dbReference type="NCBI Taxonomy" id="68199"/>
    <lineage>
        <taxon>Bacteria</taxon>
        <taxon>Bacillati</taxon>
        <taxon>Actinomycetota</taxon>
        <taxon>Actinomycetes</taxon>
        <taxon>Kitasatosporales</taxon>
        <taxon>Streptomycetaceae</taxon>
        <taxon>Streptomyces</taxon>
    </lineage>
</organism>
<dbReference type="InterPro" id="IPR023606">
    <property type="entry name" value="CoA-Trfase_III_dom_1_sf"/>
</dbReference>
<dbReference type="Proteomes" id="UP001602370">
    <property type="component" value="Unassembled WGS sequence"/>
</dbReference>
<dbReference type="EMBL" id="JBIBDZ010000005">
    <property type="protein sequence ID" value="MFF5920291.1"/>
    <property type="molecule type" value="Genomic_DNA"/>
</dbReference>
<evidence type="ECO:0000313" key="2">
    <source>
        <dbReference type="Proteomes" id="UP001602370"/>
    </source>
</evidence>
<dbReference type="Gene3D" id="3.30.1540.10">
    <property type="entry name" value="formyl-coa transferase, domain 3"/>
    <property type="match status" value="1"/>
</dbReference>
<dbReference type="InterPro" id="IPR050509">
    <property type="entry name" value="CoA-transferase_III"/>
</dbReference>
<sequence>MAGWPALDGIRVLDLSRLLPGGFATVLMADLGADVVKVESPDGGDYGRLVEPETFAALNRNKRSLVLDLRDPAGRDTLLRLVERSDAVVESHRPGVLDAMGLGYARLREANPRVVLCSITGFGQHGPYASRPGHDLNFLALSGFFAVPHRPGERVDRVGLRIADLAGAMYAALSTAVAVASARVTGHGQHLDVSLHEAAAAWAGPLALPLRTLPDPADSPLVTGDNDVFTAADGGRIALATFEDKFWLTFRTAFAGEFPELDDDTYDRRAARTRARGRVRELLTGVFARRDLAWWCAALGGLDLPWAPVYETADAFLSDAHVEARDLVGTLPGSPTEEPRRQVRFPVLFGAGLDSLRGAAPGHGEHTAEILAELDR</sequence>